<comment type="similarity">
    <text evidence="7">Belongs to the binding-protein-dependent transport system permease family.</text>
</comment>
<sequence length="333" mass="36743">MRALVIRRLIYMVPTLFAISLVAFMIIQLPPGNFLTTYIAELAARGQSVDQSQVRALEERYGLNDPLIVQYLRWIGGILLSGDFGQSFLYQRDVSSLIWDRIGISVALAVVTILVSWGIAFPIGVYSAVRQRSVGDYVFTFIGFLGLATPNFMLALICVWIAFAYFDQTMGGIVSPEYAESAWNLGKMLDVASNLWIPVLIIGTAGTAALIRVLRANLLDELRKPYVTTARAKGLPEWKVILKYPVRMSLSPFISTVGWVLPTIVGGEVMVSIVLSLDTTGPLLMQALQNQDMYLAGAFILVLGALTLIGTLISDLLLAWWDPRIRHAQAEEA</sequence>
<dbReference type="PANTHER" id="PTHR30465:SF43">
    <property type="entry name" value="OLIGOPEPTIDE ABC TRANSPORTER, PERMEASE PROTEIN"/>
    <property type="match status" value="1"/>
</dbReference>
<feature type="transmembrane region" description="Helical" evidence="7">
    <location>
        <begin position="295"/>
        <end position="321"/>
    </location>
</feature>
<organism evidence="9 10">
    <name type="scientific">Streptomonospora algeriensis</name>
    <dbReference type="NCBI Taxonomy" id="995084"/>
    <lineage>
        <taxon>Bacteria</taxon>
        <taxon>Bacillati</taxon>
        <taxon>Actinomycetota</taxon>
        <taxon>Actinomycetes</taxon>
        <taxon>Streptosporangiales</taxon>
        <taxon>Nocardiopsidaceae</taxon>
        <taxon>Streptomonospora</taxon>
    </lineage>
</organism>
<name>A0ABW3BB54_9ACTN</name>
<proteinExistence type="inferred from homology"/>
<keyword evidence="6 7" id="KW-0472">Membrane</keyword>
<keyword evidence="2 7" id="KW-0813">Transport</keyword>
<evidence type="ECO:0000259" key="8">
    <source>
        <dbReference type="PROSITE" id="PS50928"/>
    </source>
</evidence>
<feature type="transmembrane region" description="Helical" evidence="7">
    <location>
        <begin position="195"/>
        <end position="214"/>
    </location>
</feature>
<comment type="subcellular location">
    <subcellularLocation>
        <location evidence="1 7">Cell membrane</location>
        <topology evidence="1 7">Multi-pass membrane protein</topology>
    </subcellularLocation>
</comment>
<accession>A0ABW3BB54</accession>
<dbReference type="InterPro" id="IPR000515">
    <property type="entry name" value="MetI-like"/>
</dbReference>
<dbReference type="Gene3D" id="1.10.3720.10">
    <property type="entry name" value="MetI-like"/>
    <property type="match status" value="1"/>
</dbReference>
<keyword evidence="3" id="KW-1003">Cell membrane</keyword>
<feature type="transmembrane region" description="Helical" evidence="7">
    <location>
        <begin position="137"/>
        <end position="166"/>
    </location>
</feature>
<dbReference type="EMBL" id="JBHTHR010000068">
    <property type="protein sequence ID" value="MFD0800572.1"/>
    <property type="molecule type" value="Genomic_DNA"/>
</dbReference>
<evidence type="ECO:0000256" key="3">
    <source>
        <dbReference type="ARBA" id="ARBA00022475"/>
    </source>
</evidence>
<evidence type="ECO:0000256" key="7">
    <source>
        <dbReference type="RuleBase" id="RU363032"/>
    </source>
</evidence>
<dbReference type="Pfam" id="PF00528">
    <property type="entry name" value="BPD_transp_1"/>
    <property type="match status" value="1"/>
</dbReference>
<keyword evidence="5 7" id="KW-1133">Transmembrane helix</keyword>
<feature type="transmembrane region" description="Helical" evidence="7">
    <location>
        <begin position="9"/>
        <end position="29"/>
    </location>
</feature>
<dbReference type="InterPro" id="IPR035906">
    <property type="entry name" value="MetI-like_sf"/>
</dbReference>
<evidence type="ECO:0000256" key="5">
    <source>
        <dbReference type="ARBA" id="ARBA00022989"/>
    </source>
</evidence>
<evidence type="ECO:0000256" key="2">
    <source>
        <dbReference type="ARBA" id="ARBA00022448"/>
    </source>
</evidence>
<comment type="caution">
    <text evidence="9">The sequence shown here is derived from an EMBL/GenBank/DDBJ whole genome shotgun (WGS) entry which is preliminary data.</text>
</comment>
<gene>
    <name evidence="9" type="ORF">ACFQZU_04455</name>
</gene>
<dbReference type="Pfam" id="PF19300">
    <property type="entry name" value="BPD_transp_1_N"/>
    <property type="match status" value="1"/>
</dbReference>
<evidence type="ECO:0000256" key="4">
    <source>
        <dbReference type="ARBA" id="ARBA00022692"/>
    </source>
</evidence>
<evidence type="ECO:0000313" key="9">
    <source>
        <dbReference type="EMBL" id="MFD0800572.1"/>
    </source>
</evidence>
<dbReference type="InterPro" id="IPR045621">
    <property type="entry name" value="BPD_transp_1_N"/>
</dbReference>
<reference evidence="10" key="1">
    <citation type="journal article" date="2019" name="Int. J. Syst. Evol. Microbiol.">
        <title>The Global Catalogue of Microorganisms (GCM) 10K type strain sequencing project: providing services to taxonomists for standard genome sequencing and annotation.</title>
        <authorList>
            <consortium name="The Broad Institute Genomics Platform"/>
            <consortium name="The Broad Institute Genome Sequencing Center for Infectious Disease"/>
            <person name="Wu L."/>
            <person name="Ma J."/>
        </authorList>
    </citation>
    <scope>NUCLEOTIDE SEQUENCE [LARGE SCALE GENOMIC DNA]</scope>
    <source>
        <strain evidence="10">CCUG 63369</strain>
    </source>
</reference>
<evidence type="ECO:0000313" key="10">
    <source>
        <dbReference type="Proteomes" id="UP001596956"/>
    </source>
</evidence>
<dbReference type="PROSITE" id="PS50928">
    <property type="entry name" value="ABC_TM1"/>
    <property type="match status" value="1"/>
</dbReference>
<dbReference type="PANTHER" id="PTHR30465">
    <property type="entry name" value="INNER MEMBRANE ABC TRANSPORTER"/>
    <property type="match status" value="1"/>
</dbReference>
<dbReference type="SUPFAM" id="SSF161098">
    <property type="entry name" value="MetI-like"/>
    <property type="match status" value="1"/>
</dbReference>
<keyword evidence="4 7" id="KW-0812">Transmembrane</keyword>
<protein>
    <submittedName>
        <fullName evidence="9">ABC transporter permease</fullName>
    </submittedName>
</protein>
<dbReference type="CDD" id="cd06261">
    <property type="entry name" value="TM_PBP2"/>
    <property type="match status" value="1"/>
</dbReference>
<keyword evidence="10" id="KW-1185">Reference proteome</keyword>
<feature type="domain" description="ABC transmembrane type-1" evidence="8">
    <location>
        <begin position="102"/>
        <end position="314"/>
    </location>
</feature>
<evidence type="ECO:0000256" key="6">
    <source>
        <dbReference type="ARBA" id="ARBA00023136"/>
    </source>
</evidence>
<dbReference type="Proteomes" id="UP001596956">
    <property type="component" value="Unassembled WGS sequence"/>
</dbReference>
<feature type="transmembrane region" description="Helical" evidence="7">
    <location>
        <begin position="102"/>
        <end position="125"/>
    </location>
</feature>
<evidence type="ECO:0000256" key="1">
    <source>
        <dbReference type="ARBA" id="ARBA00004651"/>
    </source>
</evidence>
<feature type="transmembrane region" description="Helical" evidence="7">
    <location>
        <begin position="253"/>
        <end position="275"/>
    </location>
</feature>